<feature type="domain" description="OmpA-like" evidence="7">
    <location>
        <begin position="114"/>
        <end position="232"/>
    </location>
</feature>
<dbReference type="SUPFAM" id="SSF103088">
    <property type="entry name" value="OmpA-like"/>
    <property type="match status" value="1"/>
</dbReference>
<dbReference type="PROSITE" id="PS51257">
    <property type="entry name" value="PROKAR_LIPOPROTEIN"/>
    <property type="match status" value="1"/>
</dbReference>
<dbReference type="Proteomes" id="UP000290253">
    <property type="component" value="Unassembled WGS sequence"/>
</dbReference>
<keyword evidence="2 4" id="KW-0472">Membrane</keyword>
<keyword evidence="3" id="KW-0998">Cell outer membrane</keyword>
<dbReference type="Pfam" id="PF00691">
    <property type="entry name" value="OmpA"/>
    <property type="match status" value="1"/>
</dbReference>
<evidence type="ECO:0000256" key="5">
    <source>
        <dbReference type="SAM" id="Coils"/>
    </source>
</evidence>
<evidence type="ECO:0000256" key="3">
    <source>
        <dbReference type="ARBA" id="ARBA00023237"/>
    </source>
</evidence>
<dbReference type="InterPro" id="IPR006665">
    <property type="entry name" value="OmpA-like"/>
</dbReference>
<evidence type="ECO:0000256" key="2">
    <source>
        <dbReference type="ARBA" id="ARBA00023136"/>
    </source>
</evidence>
<dbReference type="CDD" id="cd07185">
    <property type="entry name" value="OmpA_C-like"/>
    <property type="match status" value="1"/>
</dbReference>
<reference evidence="8 9" key="1">
    <citation type="journal article" date="2016" name="Int. J. Syst. Evol. Microbiol.">
        <title>Acidipila dinghuensis sp. nov., an acidobacterium isolated from forest soil.</title>
        <authorList>
            <person name="Jiang Y.W."/>
            <person name="Wang J."/>
            <person name="Chen M.H."/>
            <person name="Lv Y.Y."/>
            <person name="Qiu L.H."/>
        </authorList>
    </citation>
    <scope>NUCLEOTIDE SEQUENCE [LARGE SCALE GENOMIC DNA]</scope>
    <source>
        <strain evidence="8 9">DHOF10</strain>
    </source>
</reference>
<evidence type="ECO:0000256" key="6">
    <source>
        <dbReference type="SAM" id="MobiDB-lite"/>
    </source>
</evidence>
<evidence type="ECO:0000313" key="9">
    <source>
        <dbReference type="Proteomes" id="UP000290253"/>
    </source>
</evidence>
<protein>
    <submittedName>
        <fullName evidence="8">OmpA family protein</fullName>
    </submittedName>
</protein>
<dbReference type="Gene3D" id="3.30.1330.60">
    <property type="entry name" value="OmpA-like domain"/>
    <property type="match status" value="1"/>
</dbReference>
<dbReference type="PROSITE" id="PS51123">
    <property type="entry name" value="OMPA_2"/>
    <property type="match status" value="1"/>
</dbReference>
<gene>
    <name evidence="8" type="ORF">ESZ00_12750</name>
</gene>
<dbReference type="OrthoDB" id="5525824at2"/>
<keyword evidence="5" id="KW-0175">Coiled coil</keyword>
<dbReference type="PANTHER" id="PTHR30329">
    <property type="entry name" value="STATOR ELEMENT OF FLAGELLAR MOTOR COMPLEX"/>
    <property type="match status" value="1"/>
</dbReference>
<dbReference type="InterPro" id="IPR006664">
    <property type="entry name" value="OMP_bac"/>
</dbReference>
<keyword evidence="9" id="KW-1185">Reference proteome</keyword>
<comment type="subcellular location">
    <subcellularLocation>
        <location evidence="1">Cell outer membrane</location>
    </subcellularLocation>
</comment>
<dbReference type="InterPro" id="IPR050330">
    <property type="entry name" value="Bact_OuterMem_StrucFunc"/>
</dbReference>
<dbReference type="GO" id="GO:0009279">
    <property type="term" value="C:cell outer membrane"/>
    <property type="evidence" value="ECO:0007669"/>
    <property type="project" value="UniProtKB-SubCell"/>
</dbReference>
<dbReference type="EMBL" id="SDMK01000002">
    <property type="protein sequence ID" value="RXS95441.1"/>
    <property type="molecule type" value="Genomic_DNA"/>
</dbReference>
<accession>A0A4Q1SED4</accession>
<dbReference type="RefSeq" id="WP_129208638.1">
    <property type="nucleotide sequence ID" value="NZ_BMGU01000004.1"/>
</dbReference>
<evidence type="ECO:0000256" key="4">
    <source>
        <dbReference type="PROSITE-ProRule" id="PRU00473"/>
    </source>
</evidence>
<feature type="region of interest" description="Disordered" evidence="6">
    <location>
        <begin position="229"/>
        <end position="255"/>
    </location>
</feature>
<name>A0A4Q1SED4_9BACT</name>
<sequence>MTRSQHIPGLFSASALGALSLFLVTGCTTKNYVRSQTTPIIQQTNELDDATARNNRNIHDVDQRAQAGIAQAQNSANQANQQAQTANQAAGQAQQSAQDAVNRADSLASVVANLDSYQQVTAASVNFGFDKAELTRVDKQQLDQFAGQLQGVKGYILEVTGGTDSTGSAAYNYDLSQRRAQAVVQYLASKYNVPAHKFYLIGIGKDKEVATNSTAAGRAKNRRVDIQLLSNMTGQEPTAPAQTSSLRMPAESSNQ</sequence>
<feature type="coiled-coil region" evidence="5">
    <location>
        <begin position="69"/>
        <end position="96"/>
    </location>
</feature>
<dbReference type="AlphaFoldDB" id="A0A4Q1SED4"/>
<evidence type="ECO:0000256" key="1">
    <source>
        <dbReference type="ARBA" id="ARBA00004442"/>
    </source>
</evidence>
<dbReference type="InterPro" id="IPR036737">
    <property type="entry name" value="OmpA-like_sf"/>
</dbReference>
<proteinExistence type="predicted"/>
<organism evidence="8 9">
    <name type="scientific">Silvibacterium dinghuense</name>
    <dbReference type="NCBI Taxonomy" id="1560006"/>
    <lineage>
        <taxon>Bacteria</taxon>
        <taxon>Pseudomonadati</taxon>
        <taxon>Acidobacteriota</taxon>
        <taxon>Terriglobia</taxon>
        <taxon>Terriglobales</taxon>
        <taxon>Acidobacteriaceae</taxon>
        <taxon>Silvibacterium</taxon>
    </lineage>
</organism>
<evidence type="ECO:0000259" key="7">
    <source>
        <dbReference type="PROSITE" id="PS51123"/>
    </source>
</evidence>
<dbReference type="PRINTS" id="PR01021">
    <property type="entry name" value="OMPADOMAIN"/>
</dbReference>
<evidence type="ECO:0000313" key="8">
    <source>
        <dbReference type="EMBL" id="RXS95441.1"/>
    </source>
</evidence>
<comment type="caution">
    <text evidence="8">The sequence shown here is derived from an EMBL/GenBank/DDBJ whole genome shotgun (WGS) entry which is preliminary data.</text>
</comment>
<dbReference type="PANTHER" id="PTHR30329:SF21">
    <property type="entry name" value="LIPOPROTEIN YIAD-RELATED"/>
    <property type="match status" value="1"/>
</dbReference>